<accession>A0A2B7Y0K1</accession>
<dbReference type="InterPro" id="IPR020846">
    <property type="entry name" value="MFS_dom"/>
</dbReference>
<dbReference type="EMBL" id="PDNA01000092">
    <property type="protein sequence ID" value="PGH14563.1"/>
    <property type="molecule type" value="Genomic_DNA"/>
</dbReference>
<feature type="transmembrane region" description="Helical" evidence="7">
    <location>
        <begin position="333"/>
        <end position="353"/>
    </location>
</feature>
<dbReference type="PANTHER" id="PTHR23506:SF23">
    <property type="entry name" value="GH10249P"/>
    <property type="match status" value="1"/>
</dbReference>
<evidence type="ECO:0000256" key="3">
    <source>
        <dbReference type="ARBA" id="ARBA00022692"/>
    </source>
</evidence>
<evidence type="ECO:0000256" key="5">
    <source>
        <dbReference type="ARBA" id="ARBA00023136"/>
    </source>
</evidence>
<proteinExistence type="predicted"/>
<evidence type="ECO:0000256" key="6">
    <source>
        <dbReference type="SAM" id="MobiDB-lite"/>
    </source>
</evidence>
<organism evidence="9 10">
    <name type="scientific">Polytolypa hystricis (strain UAMH7299)</name>
    <dbReference type="NCBI Taxonomy" id="1447883"/>
    <lineage>
        <taxon>Eukaryota</taxon>
        <taxon>Fungi</taxon>
        <taxon>Dikarya</taxon>
        <taxon>Ascomycota</taxon>
        <taxon>Pezizomycotina</taxon>
        <taxon>Eurotiomycetes</taxon>
        <taxon>Eurotiomycetidae</taxon>
        <taxon>Onygenales</taxon>
        <taxon>Onygenales incertae sedis</taxon>
        <taxon>Polytolypa</taxon>
    </lineage>
</organism>
<keyword evidence="4 7" id="KW-1133">Transmembrane helix</keyword>
<evidence type="ECO:0000256" key="7">
    <source>
        <dbReference type="SAM" id="Phobius"/>
    </source>
</evidence>
<evidence type="ECO:0000259" key="8">
    <source>
        <dbReference type="PROSITE" id="PS50850"/>
    </source>
</evidence>
<dbReference type="PANTHER" id="PTHR23506">
    <property type="entry name" value="GH10249P"/>
    <property type="match status" value="1"/>
</dbReference>
<dbReference type="PROSITE" id="PS50850">
    <property type="entry name" value="MFS"/>
    <property type="match status" value="1"/>
</dbReference>
<dbReference type="GO" id="GO:0016020">
    <property type="term" value="C:membrane"/>
    <property type="evidence" value="ECO:0007669"/>
    <property type="project" value="UniProtKB-SubCell"/>
</dbReference>
<protein>
    <recommendedName>
        <fullName evidence="8">Major facilitator superfamily (MFS) profile domain-containing protein</fullName>
    </recommendedName>
</protein>
<feature type="transmembrane region" description="Helical" evidence="7">
    <location>
        <begin position="392"/>
        <end position="416"/>
    </location>
</feature>
<name>A0A2B7Y0K1_POLH7</name>
<reference evidence="9 10" key="1">
    <citation type="submission" date="2017-10" db="EMBL/GenBank/DDBJ databases">
        <title>Comparative genomics in systemic dimorphic fungi from Ajellomycetaceae.</title>
        <authorList>
            <person name="Munoz J.F."/>
            <person name="Mcewen J.G."/>
            <person name="Clay O.K."/>
            <person name="Cuomo C.A."/>
        </authorList>
    </citation>
    <scope>NUCLEOTIDE SEQUENCE [LARGE SCALE GENOMIC DNA]</scope>
    <source>
        <strain evidence="9 10">UAMH7299</strain>
    </source>
</reference>
<dbReference type="OrthoDB" id="5086884at2759"/>
<feature type="transmembrane region" description="Helical" evidence="7">
    <location>
        <begin position="202"/>
        <end position="221"/>
    </location>
</feature>
<gene>
    <name evidence="9" type="ORF">AJ80_05883</name>
</gene>
<comment type="subcellular location">
    <subcellularLocation>
        <location evidence="1">Membrane</location>
        <topology evidence="1">Multi-pass membrane protein</topology>
    </subcellularLocation>
</comment>
<dbReference type="InterPro" id="IPR011701">
    <property type="entry name" value="MFS"/>
</dbReference>
<feature type="transmembrane region" description="Helical" evidence="7">
    <location>
        <begin position="42"/>
        <end position="65"/>
    </location>
</feature>
<feature type="transmembrane region" description="Helical" evidence="7">
    <location>
        <begin position="296"/>
        <end position="321"/>
    </location>
</feature>
<dbReference type="AlphaFoldDB" id="A0A2B7Y0K1"/>
<sequence length="528" mass="57664">MHIPMLDRLRKSRVSKLWLGSEGDIGGGKPPVWLHFRSSKAFIVFTCSFAVFSDVFLYGLIVPVIPFALKDRIGIEEKDVQRWTSILLTIYGAGLLAGSPVCGWWADKSETRQRPFIAGLILLAASTLMLALATHITVLVVARIIQGLSGALVWTVAMAMLTDRVGSKDLGANMGMIVIARSVAILLAPLLGGIIYARAGYVMVYATAFIFLGADVVLRLIMIEARTAQKWDPSIGRRQVELDENTKTPNPENIEKAGMSMADKESSSHIQAKKGTMYVLAHRLPPFITLLGSMRLLVALWGWAVQAIILGVFDSVIPIFVHRTFGWDSSGAGLVFLALIIPTFMSPIVGWLSDKHGQRWYATAGYILSMIPLILLRLVQKNTLHDKIVFCVLLAFTGAFLIFFEIPLQVEIALSVEEKIKENPRHYGGKGPYAQAYGLGNLVFAFGLMVGPLWGGFANERAGWGVLTLSLGLMCGVSAIPSIIWTGGNIFKIKKERKTAPELVQPPQAAEKVEPGPPSTVSPWKPSA</sequence>
<dbReference type="InterPro" id="IPR050930">
    <property type="entry name" value="MFS_Vesicular_Transporter"/>
</dbReference>
<evidence type="ECO:0000256" key="4">
    <source>
        <dbReference type="ARBA" id="ARBA00022989"/>
    </source>
</evidence>
<feature type="transmembrane region" description="Helical" evidence="7">
    <location>
        <begin position="117"/>
        <end position="138"/>
    </location>
</feature>
<feature type="transmembrane region" description="Helical" evidence="7">
    <location>
        <begin position="144"/>
        <end position="162"/>
    </location>
</feature>
<dbReference type="Gene3D" id="1.20.1250.20">
    <property type="entry name" value="MFS general substrate transporter like domains"/>
    <property type="match status" value="2"/>
</dbReference>
<feature type="transmembrane region" description="Helical" evidence="7">
    <location>
        <begin position="85"/>
        <end position="105"/>
    </location>
</feature>
<dbReference type="InterPro" id="IPR036259">
    <property type="entry name" value="MFS_trans_sf"/>
</dbReference>
<feature type="region of interest" description="Disordered" evidence="6">
    <location>
        <begin position="500"/>
        <end position="528"/>
    </location>
</feature>
<keyword evidence="3 7" id="KW-0812">Transmembrane</keyword>
<dbReference type="Pfam" id="PF07690">
    <property type="entry name" value="MFS_1"/>
    <property type="match status" value="1"/>
</dbReference>
<dbReference type="CDD" id="cd17325">
    <property type="entry name" value="MFS_MdtG_SLC18_like"/>
    <property type="match status" value="1"/>
</dbReference>
<evidence type="ECO:0000313" key="10">
    <source>
        <dbReference type="Proteomes" id="UP000224634"/>
    </source>
</evidence>
<comment type="caution">
    <text evidence="9">The sequence shown here is derived from an EMBL/GenBank/DDBJ whole genome shotgun (WGS) entry which is preliminary data.</text>
</comment>
<keyword evidence="10" id="KW-1185">Reference proteome</keyword>
<feature type="transmembrane region" description="Helical" evidence="7">
    <location>
        <begin position="436"/>
        <end position="457"/>
    </location>
</feature>
<dbReference type="SUPFAM" id="SSF103473">
    <property type="entry name" value="MFS general substrate transporter"/>
    <property type="match status" value="1"/>
</dbReference>
<feature type="domain" description="Major facilitator superfamily (MFS) profile" evidence="8">
    <location>
        <begin position="43"/>
        <end position="490"/>
    </location>
</feature>
<dbReference type="Proteomes" id="UP000224634">
    <property type="component" value="Unassembled WGS sequence"/>
</dbReference>
<evidence type="ECO:0000256" key="1">
    <source>
        <dbReference type="ARBA" id="ARBA00004141"/>
    </source>
</evidence>
<evidence type="ECO:0000313" key="9">
    <source>
        <dbReference type="EMBL" id="PGH14563.1"/>
    </source>
</evidence>
<feature type="transmembrane region" description="Helical" evidence="7">
    <location>
        <begin position="463"/>
        <end position="488"/>
    </location>
</feature>
<evidence type="ECO:0000256" key="2">
    <source>
        <dbReference type="ARBA" id="ARBA00022448"/>
    </source>
</evidence>
<feature type="transmembrane region" description="Helical" evidence="7">
    <location>
        <begin position="174"/>
        <end position="196"/>
    </location>
</feature>
<keyword evidence="2" id="KW-0813">Transport</keyword>
<dbReference type="GO" id="GO:0022857">
    <property type="term" value="F:transmembrane transporter activity"/>
    <property type="evidence" value="ECO:0007669"/>
    <property type="project" value="InterPro"/>
</dbReference>
<dbReference type="STRING" id="1447883.A0A2B7Y0K1"/>
<feature type="transmembrane region" description="Helical" evidence="7">
    <location>
        <begin position="360"/>
        <end position="380"/>
    </location>
</feature>
<keyword evidence="5 7" id="KW-0472">Membrane</keyword>